<reference evidence="2" key="1">
    <citation type="journal article" date="2023" name="Nat. Plants">
        <title>Single-cell RNA sequencing provides a high-resolution roadmap for understanding the multicellular compartmentation of specialized metabolism.</title>
        <authorList>
            <person name="Sun S."/>
            <person name="Shen X."/>
            <person name="Li Y."/>
            <person name="Li Y."/>
            <person name="Wang S."/>
            <person name="Li R."/>
            <person name="Zhang H."/>
            <person name="Shen G."/>
            <person name="Guo B."/>
            <person name="Wei J."/>
            <person name="Xu J."/>
            <person name="St-Pierre B."/>
            <person name="Chen S."/>
            <person name="Sun C."/>
        </authorList>
    </citation>
    <scope>NUCLEOTIDE SEQUENCE [LARGE SCALE GENOMIC DNA]</scope>
</reference>
<proteinExistence type="predicted"/>
<comment type="caution">
    <text evidence="1">The sequence shown here is derived from an EMBL/GenBank/DDBJ whole genome shotgun (WGS) entry which is preliminary data.</text>
</comment>
<dbReference type="EMBL" id="CM044705">
    <property type="protein sequence ID" value="KAI5664971.1"/>
    <property type="molecule type" value="Genomic_DNA"/>
</dbReference>
<sequence length="102" mass="11077">MAACRKDSSIAIKASVFVGLVCLMLLSVSGEAETLVEQGPCSQFPDCNQHCIDIRLGTGECIHLIPKKYINGKPCLDSHIIGNLLSSLLLAIFFTIYDVLHN</sequence>
<organism evidence="1 2">
    <name type="scientific">Catharanthus roseus</name>
    <name type="common">Madagascar periwinkle</name>
    <name type="synonym">Vinca rosea</name>
    <dbReference type="NCBI Taxonomy" id="4058"/>
    <lineage>
        <taxon>Eukaryota</taxon>
        <taxon>Viridiplantae</taxon>
        <taxon>Streptophyta</taxon>
        <taxon>Embryophyta</taxon>
        <taxon>Tracheophyta</taxon>
        <taxon>Spermatophyta</taxon>
        <taxon>Magnoliopsida</taxon>
        <taxon>eudicotyledons</taxon>
        <taxon>Gunneridae</taxon>
        <taxon>Pentapetalae</taxon>
        <taxon>asterids</taxon>
        <taxon>lamiids</taxon>
        <taxon>Gentianales</taxon>
        <taxon>Apocynaceae</taxon>
        <taxon>Rauvolfioideae</taxon>
        <taxon>Vinceae</taxon>
        <taxon>Catharanthinae</taxon>
        <taxon>Catharanthus</taxon>
    </lineage>
</organism>
<protein>
    <submittedName>
        <fullName evidence="1">Uncharacterized protein</fullName>
    </submittedName>
</protein>
<gene>
    <name evidence="1" type="ORF">M9H77_24294</name>
</gene>
<name>A0ACC0AWL9_CATRO</name>
<keyword evidence="2" id="KW-1185">Reference proteome</keyword>
<evidence type="ECO:0000313" key="1">
    <source>
        <dbReference type="EMBL" id="KAI5664971.1"/>
    </source>
</evidence>
<evidence type="ECO:0000313" key="2">
    <source>
        <dbReference type="Proteomes" id="UP001060085"/>
    </source>
</evidence>
<accession>A0ACC0AWL9</accession>
<dbReference type="Proteomes" id="UP001060085">
    <property type="component" value="Linkage Group LG05"/>
</dbReference>